<name>A0A7J7K9V9_BUGNE</name>
<accession>A0A7J7K9V9</accession>
<evidence type="ECO:0000313" key="3">
    <source>
        <dbReference type="Proteomes" id="UP000593567"/>
    </source>
</evidence>
<gene>
    <name evidence="2" type="ORF">EB796_006252</name>
</gene>
<sequence length="121" mass="14027">MLFTMRTWLGMLFHLLSKYTEVYTYTKSSQGTSFCFAREMNFTLPGEVIRTLQESTGKGKVKKAEKKYAYGTIKNDPTSLIDSWKKKLNHSMVNIADNSTECRKLFAKYPDKFKPLRDMSS</sequence>
<feature type="signal peptide" evidence="1">
    <location>
        <begin position="1"/>
        <end position="24"/>
    </location>
</feature>
<dbReference type="AlphaFoldDB" id="A0A7J7K9V9"/>
<evidence type="ECO:0000313" key="2">
    <source>
        <dbReference type="EMBL" id="KAF6035442.1"/>
    </source>
</evidence>
<keyword evidence="3" id="KW-1185">Reference proteome</keyword>
<dbReference type="Proteomes" id="UP000593567">
    <property type="component" value="Unassembled WGS sequence"/>
</dbReference>
<protein>
    <submittedName>
        <fullName evidence="2">Uncharacterized protein</fullName>
    </submittedName>
</protein>
<dbReference type="OrthoDB" id="5987729at2759"/>
<reference evidence="2" key="1">
    <citation type="submission" date="2020-06" db="EMBL/GenBank/DDBJ databases">
        <title>Draft genome of Bugula neritina, a colonial animal packing powerful symbionts and potential medicines.</title>
        <authorList>
            <person name="Rayko M."/>
        </authorList>
    </citation>
    <scope>NUCLEOTIDE SEQUENCE [LARGE SCALE GENOMIC DNA]</scope>
    <source>
        <strain evidence="2">Kwan_BN1</strain>
    </source>
</reference>
<comment type="caution">
    <text evidence="2">The sequence shown here is derived from an EMBL/GenBank/DDBJ whole genome shotgun (WGS) entry which is preliminary data.</text>
</comment>
<organism evidence="2 3">
    <name type="scientific">Bugula neritina</name>
    <name type="common">Brown bryozoan</name>
    <name type="synonym">Sertularia neritina</name>
    <dbReference type="NCBI Taxonomy" id="10212"/>
    <lineage>
        <taxon>Eukaryota</taxon>
        <taxon>Metazoa</taxon>
        <taxon>Spiralia</taxon>
        <taxon>Lophotrochozoa</taxon>
        <taxon>Bryozoa</taxon>
        <taxon>Gymnolaemata</taxon>
        <taxon>Cheilostomatida</taxon>
        <taxon>Flustrina</taxon>
        <taxon>Buguloidea</taxon>
        <taxon>Bugulidae</taxon>
        <taxon>Bugula</taxon>
    </lineage>
</organism>
<evidence type="ECO:0000256" key="1">
    <source>
        <dbReference type="SAM" id="SignalP"/>
    </source>
</evidence>
<proteinExistence type="predicted"/>
<feature type="chain" id="PRO_5029442424" evidence="1">
    <location>
        <begin position="25"/>
        <end position="121"/>
    </location>
</feature>
<keyword evidence="1" id="KW-0732">Signal</keyword>
<dbReference type="EMBL" id="VXIV02000877">
    <property type="protein sequence ID" value="KAF6035442.1"/>
    <property type="molecule type" value="Genomic_DNA"/>
</dbReference>